<dbReference type="EMBL" id="JHEG02000054">
    <property type="protein sequence ID" value="KIE09852.1"/>
    <property type="molecule type" value="Genomic_DNA"/>
</dbReference>
<keyword evidence="1 2" id="KW-0129">CBS domain</keyword>
<evidence type="ECO:0000256" key="1">
    <source>
        <dbReference type="ARBA" id="ARBA00023122"/>
    </source>
</evidence>
<dbReference type="Pfam" id="PF02672">
    <property type="entry name" value="CP12"/>
    <property type="match status" value="1"/>
</dbReference>
<dbReference type="InterPro" id="IPR000644">
    <property type="entry name" value="CBS_dom"/>
</dbReference>
<dbReference type="SUPFAM" id="SSF54631">
    <property type="entry name" value="CBS-domain pair"/>
    <property type="match status" value="1"/>
</dbReference>
<gene>
    <name evidence="5" type="ORF">DA73_0226260</name>
    <name evidence="4" type="ORF">DA73_0400003500</name>
</gene>
<dbReference type="PIRSF" id="PIRSF004697">
    <property type="entry name" value="UCP_CBS_CP12"/>
    <property type="match status" value="1"/>
</dbReference>
<reference evidence="5" key="1">
    <citation type="journal article" date="2015" name="Genome Announc.">
        <title>Draft Genome Sequence of Tolypothrix boutellei Strain VB521301.</title>
        <authorList>
            <person name="Chandrababunaidu M.M."/>
            <person name="Singh D."/>
            <person name="Sen D."/>
            <person name="Bhan S."/>
            <person name="Das S."/>
            <person name="Gupta A."/>
            <person name="Adhikary S.P."/>
            <person name="Tripathy S."/>
        </authorList>
    </citation>
    <scope>NUCLEOTIDE SEQUENCE</scope>
    <source>
        <strain evidence="5">VB521301</strain>
    </source>
</reference>
<keyword evidence="6" id="KW-1185">Reference proteome</keyword>
<accession>A0A0C1N5C7</accession>
<dbReference type="AlphaFoldDB" id="A0A0C1N5C7"/>
<dbReference type="PANTHER" id="PTHR43080:SF2">
    <property type="entry name" value="CBS DOMAIN-CONTAINING PROTEIN"/>
    <property type="match status" value="1"/>
</dbReference>
<evidence type="ECO:0000259" key="3">
    <source>
        <dbReference type="PROSITE" id="PS51371"/>
    </source>
</evidence>
<dbReference type="Gene3D" id="3.10.580.10">
    <property type="entry name" value="CBS-domain"/>
    <property type="match status" value="1"/>
</dbReference>
<dbReference type="Proteomes" id="UP000029738">
    <property type="component" value="Unassembled WGS sequence"/>
</dbReference>
<evidence type="ECO:0000313" key="6">
    <source>
        <dbReference type="Proteomes" id="UP000029738"/>
    </source>
</evidence>
<dbReference type="RefSeq" id="WP_038086734.1">
    <property type="nucleotide sequence ID" value="NZ_JHEG04000001.1"/>
</dbReference>
<comment type="caution">
    <text evidence="5">The sequence shown here is derived from an EMBL/GenBank/DDBJ whole genome shotgun (WGS) entry which is preliminary data.</text>
</comment>
<proteinExistence type="predicted"/>
<evidence type="ECO:0000313" key="4">
    <source>
        <dbReference type="EMBL" id="KAF3890802.1"/>
    </source>
</evidence>
<dbReference type="OrthoDB" id="9807125at2"/>
<dbReference type="InterPro" id="IPR051257">
    <property type="entry name" value="Diverse_CBS-Domain"/>
</dbReference>
<protein>
    <submittedName>
        <fullName evidence="5">CBS domain-containing protein</fullName>
    </submittedName>
</protein>
<evidence type="ECO:0000313" key="5">
    <source>
        <dbReference type="EMBL" id="KIE09852.1"/>
    </source>
</evidence>
<dbReference type="CDD" id="cd04630">
    <property type="entry name" value="CBS_pair_bac"/>
    <property type="match status" value="1"/>
</dbReference>
<dbReference type="Pfam" id="PF00571">
    <property type="entry name" value="CBS"/>
    <property type="match status" value="2"/>
</dbReference>
<dbReference type="PROSITE" id="PS51371">
    <property type="entry name" value="CBS"/>
    <property type="match status" value="2"/>
</dbReference>
<sequence length="208" mass="23433">MLTAADVMTRDVATIRSSATVAEAVRLMKARDWRSLIVERRHNQDAYGIITKSDIVYKVIAYGKEPCKVRVYEIMSKPCIVVNPDLGVEYVARLFAEHHLLQAPVIQGELLGIISLTDIINRSQFVELPRTILLEQELQDSITKAREACAKTSPRSEECAAAWDVVEELQSEIAHQSAKRLEKTAFEEFCDEFPEAMTGQVYDNWCGG</sequence>
<feature type="domain" description="CBS" evidence="3">
    <location>
        <begin position="75"/>
        <end position="130"/>
    </location>
</feature>
<dbReference type="EMBL" id="JHEG04000001">
    <property type="protein sequence ID" value="KAF3890802.1"/>
    <property type="molecule type" value="Genomic_DNA"/>
</dbReference>
<feature type="domain" description="CBS" evidence="3">
    <location>
        <begin position="8"/>
        <end position="66"/>
    </location>
</feature>
<dbReference type="InterPro" id="IPR046342">
    <property type="entry name" value="CBS_dom_sf"/>
</dbReference>
<evidence type="ECO:0000256" key="2">
    <source>
        <dbReference type="PROSITE-ProRule" id="PRU00703"/>
    </source>
</evidence>
<dbReference type="InterPro" id="IPR012157">
    <property type="entry name" value="UCP_CBS_CP12"/>
</dbReference>
<reference evidence="4" key="2">
    <citation type="submission" date="2019-11" db="EMBL/GenBank/DDBJ databases">
        <title>Improved Assembly of Tolypothrix boutellei genome.</title>
        <authorList>
            <person name="Sarangi A.N."/>
            <person name="Mukherjee M."/>
            <person name="Ghosh S."/>
            <person name="Singh D."/>
            <person name="Das A."/>
            <person name="Kant S."/>
            <person name="Prusty A."/>
            <person name="Tripathy S."/>
        </authorList>
    </citation>
    <scope>NUCLEOTIDE SEQUENCE</scope>
    <source>
        <strain evidence="4">VB521301</strain>
    </source>
</reference>
<name>A0A0C1N5C7_9CYAN</name>
<dbReference type="SMART" id="SM00116">
    <property type="entry name" value="CBS"/>
    <property type="match status" value="2"/>
</dbReference>
<organism evidence="5">
    <name type="scientific">Tolypothrix bouteillei VB521301</name>
    <dbReference type="NCBI Taxonomy" id="1479485"/>
    <lineage>
        <taxon>Bacteria</taxon>
        <taxon>Bacillati</taxon>
        <taxon>Cyanobacteriota</taxon>
        <taxon>Cyanophyceae</taxon>
        <taxon>Nostocales</taxon>
        <taxon>Tolypothrichaceae</taxon>
        <taxon>Tolypothrix</taxon>
    </lineage>
</organism>
<dbReference type="SMART" id="SM01093">
    <property type="entry name" value="CP12"/>
    <property type="match status" value="1"/>
</dbReference>
<dbReference type="InterPro" id="IPR003823">
    <property type="entry name" value="CP12_dom"/>
</dbReference>
<dbReference type="PANTHER" id="PTHR43080">
    <property type="entry name" value="CBS DOMAIN-CONTAINING PROTEIN CBSX3, MITOCHONDRIAL"/>
    <property type="match status" value="1"/>
</dbReference>